<organism evidence="7 8">
    <name type="scientific">Neodothiora populina</name>
    <dbReference type="NCBI Taxonomy" id="2781224"/>
    <lineage>
        <taxon>Eukaryota</taxon>
        <taxon>Fungi</taxon>
        <taxon>Dikarya</taxon>
        <taxon>Ascomycota</taxon>
        <taxon>Pezizomycotina</taxon>
        <taxon>Dothideomycetes</taxon>
        <taxon>Dothideomycetidae</taxon>
        <taxon>Dothideales</taxon>
        <taxon>Dothioraceae</taxon>
        <taxon>Neodothiora</taxon>
    </lineage>
</organism>
<evidence type="ECO:0000256" key="1">
    <source>
        <dbReference type="ARBA" id="ARBA00004173"/>
    </source>
</evidence>
<comment type="caution">
    <text evidence="7">The sequence shown here is derived from an EMBL/GenBank/DDBJ whole genome shotgun (WGS) entry which is preliminary data.</text>
</comment>
<keyword evidence="6" id="KW-0687">Ribonucleoprotein</keyword>
<keyword evidence="3" id="KW-0809">Transit peptide</keyword>
<evidence type="ECO:0000256" key="6">
    <source>
        <dbReference type="ARBA" id="ARBA00023274"/>
    </source>
</evidence>
<evidence type="ECO:0000313" key="7">
    <source>
        <dbReference type="EMBL" id="KAL1297330.1"/>
    </source>
</evidence>
<dbReference type="RefSeq" id="XP_069197012.1">
    <property type="nucleotide sequence ID" value="XM_069344585.1"/>
</dbReference>
<comment type="similarity">
    <text evidence="2">Belongs to the mitochondrion-specific ribosomal protein mL41 family.</text>
</comment>
<dbReference type="Pfam" id="PF09809">
    <property type="entry name" value="MRP-L27"/>
    <property type="match status" value="1"/>
</dbReference>
<accession>A0ABR3P3X4</accession>
<evidence type="ECO:0000256" key="2">
    <source>
        <dbReference type="ARBA" id="ARBA00010152"/>
    </source>
</evidence>
<evidence type="ECO:0008006" key="9">
    <source>
        <dbReference type="Google" id="ProtNLM"/>
    </source>
</evidence>
<proteinExistence type="inferred from homology"/>
<evidence type="ECO:0000256" key="4">
    <source>
        <dbReference type="ARBA" id="ARBA00022980"/>
    </source>
</evidence>
<comment type="subcellular location">
    <subcellularLocation>
        <location evidence="1">Mitochondrion</location>
    </subcellularLocation>
</comment>
<dbReference type="InterPro" id="IPR019189">
    <property type="entry name" value="Ribosomal_mL41"/>
</dbReference>
<evidence type="ECO:0000313" key="8">
    <source>
        <dbReference type="Proteomes" id="UP001562354"/>
    </source>
</evidence>
<dbReference type="GeneID" id="95978577"/>
<keyword evidence="4" id="KW-0689">Ribosomal protein</keyword>
<evidence type="ECO:0000256" key="3">
    <source>
        <dbReference type="ARBA" id="ARBA00022946"/>
    </source>
</evidence>
<name>A0ABR3P3X4_9PEZI</name>
<gene>
    <name evidence="7" type="ORF">AAFC00_004877</name>
</gene>
<dbReference type="EMBL" id="JBFMKM010000016">
    <property type="protein sequence ID" value="KAL1297330.1"/>
    <property type="molecule type" value="Genomic_DNA"/>
</dbReference>
<dbReference type="PANTHER" id="PTHR21338:SF0">
    <property type="entry name" value="LARGE RIBOSOMAL SUBUNIT PROTEIN ML41"/>
    <property type="match status" value="1"/>
</dbReference>
<protein>
    <recommendedName>
        <fullName evidence="9">Mitochondrial ribosomal protein L27</fullName>
    </recommendedName>
</protein>
<keyword evidence="8" id="KW-1185">Reference proteome</keyword>
<dbReference type="Proteomes" id="UP001562354">
    <property type="component" value="Unassembled WGS sequence"/>
</dbReference>
<reference evidence="7 8" key="1">
    <citation type="submission" date="2024-07" db="EMBL/GenBank/DDBJ databases">
        <title>Draft sequence of the Neodothiora populina.</title>
        <authorList>
            <person name="Drown D.D."/>
            <person name="Schuette U.S."/>
            <person name="Buechlein A.B."/>
            <person name="Rusch D.R."/>
            <person name="Winton L.W."/>
            <person name="Adams G.A."/>
        </authorList>
    </citation>
    <scope>NUCLEOTIDE SEQUENCE [LARGE SCALE GENOMIC DNA]</scope>
    <source>
        <strain evidence="7 8">CPC 39397</strain>
    </source>
</reference>
<evidence type="ECO:0000256" key="5">
    <source>
        <dbReference type="ARBA" id="ARBA00023128"/>
    </source>
</evidence>
<keyword evidence="5" id="KW-0496">Mitochondrion</keyword>
<dbReference type="PANTHER" id="PTHR21338">
    <property type="entry name" value="MITOCHONDRIAL RIBOSOMAL PROTEIN L41"/>
    <property type="match status" value="1"/>
</dbReference>
<sequence>MGPFSPTQPLQRALRRLALTTKSARKGFYKGTGSGAMGSHTKWGGYKIDYSKVRTYVVPDLTDFQLTPFVAKNIEKAKGTFGRGLSPRSGKLYLNQWKAEGGDF</sequence>